<keyword evidence="3" id="KW-1185">Reference proteome</keyword>
<dbReference type="EMBL" id="CP047898">
    <property type="protein sequence ID" value="QHK18947.1"/>
    <property type="molecule type" value="Genomic_DNA"/>
</dbReference>
<keyword evidence="1" id="KW-0472">Membrane</keyword>
<evidence type="ECO:0000313" key="2">
    <source>
        <dbReference type="EMBL" id="QHK18947.1"/>
    </source>
</evidence>
<organism evidence="2 3">
    <name type="scientific">Pseudarthrobacter psychrotolerans</name>
    <dbReference type="NCBI Taxonomy" id="2697569"/>
    <lineage>
        <taxon>Bacteria</taxon>
        <taxon>Bacillati</taxon>
        <taxon>Actinomycetota</taxon>
        <taxon>Actinomycetes</taxon>
        <taxon>Micrococcales</taxon>
        <taxon>Micrococcaceae</taxon>
        <taxon>Pseudarthrobacter</taxon>
    </lineage>
</organism>
<keyword evidence="1" id="KW-0812">Transmembrane</keyword>
<protein>
    <submittedName>
        <fullName evidence="2">Uncharacterized protein</fullName>
    </submittedName>
</protein>
<dbReference type="Proteomes" id="UP000464186">
    <property type="component" value="Chromosome"/>
</dbReference>
<name>A0A6P1NJH2_9MICC</name>
<sequence length="79" mass="8680">MMDVSTLALNMTFLLTLGIGFLMFLAHVLIFTTMLMLAGAAHSAAVTFTALWTWLRPAEVTNNRSRPAPDQEMQPAKAL</sequence>
<feature type="transmembrane region" description="Helical" evidence="1">
    <location>
        <begin position="36"/>
        <end position="55"/>
    </location>
</feature>
<evidence type="ECO:0000256" key="1">
    <source>
        <dbReference type="SAM" id="Phobius"/>
    </source>
</evidence>
<proteinExistence type="predicted"/>
<dbReference type="KEGG" id="psey:GU243_03320"/>
<feature type="transmembrane region" description="Helical" evidence="1">
    <location>
        <begin position="7"/>
        <end position="30"/>
    </location>
</feature>
<evidence type="ECO:0000313" key="3">
    <source>
        <dbReference type="Proteomes" id="UP000464186"/>
    </source>
</evidence>
<keyword evidence="1" id="KW-1133">Transmembrane helix</keyword>
<accession>A0A6P1NJH2</accession>
<dbReference type="AlphaFoldDB" id="A0A6P1NJH2"/>
<gene>
    <name evidence="2" type="ORF">GU243_03320</name>
</gene>
<reference evidence="2 3" key="1">
    <citation type="submission" date="2020-01" db="EMBL/GenBank/DDBJ databases">
        <title>Pseudarthrobacter psychrotolerans sp. nov., isolated from antarctic soil.</title>
        <authorList>
            <person name="Shin Y."/>
            <person name="Park W."/>
        </authorList>
    </citation>
    <scope>NUCLEOTIDE SEQUENCE [LARGE SCALE GENOMIC DNA]</scope>
    <source>
        <strain evidence="2 3">YJ56</strain>
    </source>
</reference>